<keyword evidence="12" id="KW-0752">Steroid biosynthesis</keyword>
<dbReference type="Proteomes" id="UP000515153">
    <property type="component" value="Chromosome I"/>
</dbReference>
<comment type="subcellular location">
    <subcellularLocation>
        <location evidence="1">Cytoplasm</location>
    </subcellularLocation>
</comment>
<evidence type="ECO:0000256" key="7">
    <source>
        <dbReference type="ARBA" id="ARBA00022723"/>
    </source>
</evidence>
<dbReference type="SUPFAM" id="SSF48439">
    <property type="entry name" value="Protein prenylyltransferase"/>
    <property type="match status" value="1"/>
</dbReference>
<dbReference type="RefSeq" id="XP_030982905.1">
    <property type="nucleotide sequence ID" value="XM_031126059.1"/>
</dbReference>
<evidence type="ECO:0000256" key="18">
    <source>
        <dbReference type="ARBA" id="ARBA00029438"/>
    </source>
</evidence>
<dbReference type="Gene3D" id="1.25.40.120">
    <property type="entry name" value="Protein prenylyltransferase"/>
    <property type="match status" value="1"/>
</dbReference>
<protein>
    <recommendedName>
        <fullName evidence="3">mevalonate kinase</fullName>
        <ecNumber evidence="3">2.7.1.36</ecNumber>
    </recommendedName>
    <alternativeName>
        <fullName evidence="19">Ergosterol biosynthesis protein 12</fullName>
    </alternativeName>
</protein>
<keyword evidence="14" id="KW-0443">Lipid metabolism</keyword>
<proteinExistence type="inferred from homology"/>
<dbReference type="Pfam" id="PF01239">
    <property type="entry name" value="PPTA"/>
    <property type="match status" value="5"/>
</dbReference>
<evidence type="ECO:0000256" key="15">
    <source>
        <dbReference type="ARBA" id="ARBA00023166"/>
    </source>
</evidence>
<evidence type="ECO:0000256" key="10">
    <source>
        <dbReference type="ARBA" id="ARBA00022840"/>
    </source>
</evidence>
<keyword evidence="7" id="KW-0479">Metal-binding</keyword>
<dbReference type="PANTHER" id="PTHR43290">
    <property type="entry name" value="MEVALONATE KINASE"/>
    <property type="match status" value="1"/>
</dbReference>
<dbReference type="GO" id="GO:0005524">
    <property type="term" value="F:ATP binding"/>
    <property type="evidence" value="ECO:0007669"/>
    <property type="project" value="UniProtKB-KW"/>
</dbReference>
<keyword evidence="13" id="KW-0756">Sterol biosynthesis</keyword>
<keyword evidence="6" id="KW-0808">Transferase</keyword>
<dbReference type="GO" id="GO:0019287">
    <property type="term" value="P:isopentenyl diphosphate biosynthetic process, mevalonate pathway"/>
    <property type="evidence" value="ECO:0007669"/>
    <property type="project" value="UniProtKB-UniPathway"/>
</dbReference>
<gene>
    <name evidence="23" type="ORF">PgNI_06030</name>
</gene>
<dbReference type="InterPro" id="IPR006203">
    <property type="entry name" value="GHMP_knse_ATP-bd_CS"/>
</dbReference>
<reference evidence="23" key="2">
    <citation type="submission" date="2019-10" db="EMBL/GenBank/DDBJ databases">
        <authorList>
            <consortium name="NCBI Genome Project"/>
        </authorList>
    </citation>
    <scope>NUCLEOTIDE SEQUENCE</scope>
    <source>
        <strain evidence="23">NI907</strain>
    </source>
</reference>
<dbReference type="EC" id="2.7.1.36" evidence="3"/>
<feature type="domain" description="GHMP kinase C-terminal" evidence="21">
    <location>
        <begin position="346"/>
        <end position="416"/>
    </location>
</feature>
<dbReference type="SUPFAM" id="SSF55060">
    <property type="entry name" value="GHMP Kinase, C-terminal domain"/>
    <property type="match status" value="1"/>
</dbReference>
<keyword evidence="10" id="KW-0067">ATP-binding</keyword>
<dbReference type="PROSITE" id="PS51147">
    <property type="entry name" value="PFTA"/>
    <property type="match status" value="5"/>
</dbReference>
<evidence type="ECO:0000256" key="2">
    <source>
        <dbReference type="ARBA" id="ARBA00006495"/>
    </source>
</evidence>
<dbReference type="GO" id="GO:0006696">
    <property type="term" value="P:ergosterol biosynthetic process"/>
    <property type="evidence" value="ECO:0007669"/>
    <property type="project" value="TreeGrafter"/>
</dbReference>
<dbReference type="InterPro" id="IPR014721">
    <property type="entry name" value="Ribsml_uS5_D2-typ_fold_subgr"/>
</dbReference>
<dbReference type="Pfam" id="PF00288">
    <property type="entry name" value="GHMP_kinases_N"/>
    <property type="match status" value="1"/>
</dbReference>
<dbReference type="SUPFAM" id="SSF54211">
    <property type="entry name" value="Ribosomal protein S5 domain 2-like"/>
    <property type="match status" value="1"/>
</dbReference>
<evidence type="ECO:0000256" key="12">
    <source>
        <dbReference type="ARBA" id="ARBA00022955"/>
    </source>
</evidence>
<keyword evidence="4" id="KW-0963">Cytoplasm</keyword>
<dbReference type="Gene3D" id="3.30.70.890">
    <property type="entry name" value="GHMP kinase, C-terminal domain"/>
    <property type="match status" value="1"/>
</dbReference>
<keyword evidence="11" id="KW-0460">Magnesium</keyword>
<dbReference type="NCBIfam" id="TIGR00549">
    <property type="entry name" value="mevalon_kin"/>
    <property type="match status" value="1"/>
</dbReference>
<dbReference type="FunFam" id="3.30.230.10:FF:000027">
    <property type="entry name" value="Mevalonate kinase"/>
    <property type="match status" value="1"/>
</dbReference>
<sequence>MPPTTVATNGIHKEVGELHINGNGNGVVKNQRARMARKQSSPMMPAFMVSAPGKVIVFGEHSVVYGKKAVAAAINLRSYLLVTALSKSKRTITLRFPDIDLIHTWNIDDLPWSTFSQPSKKKYYYDLVTSLDPDLMDAIQPHLEPVSSDSPDSQRKVHISAAAAFLYLFLSLGSQAFPGGIYTLRSTIPIGAGLGSSASISACLSAALLLQIRTLSGPHPDQPPDEARVQVERINRWAFVAEMCIHGNPSGVDNTVSTQGKAVVFQRLDYAKPPAVTPMWDFPELPLLVVDTKQAKSTKYEVEKVAKLRETHPKIVNSILDSMDKLTQAATDVLTDDDFDNEDVESLQKVGELMGMNHGLLVSLGVSHPRLERVRELVDYEGIGWTKLTGAGGGGCSITLMRPDVPREKLERLKERLDEEGYLKFRTTLGGGGVGVLWPAVLRNGMDEDDEGGMEIDVEKFLNADGNEGVERLVGVHEPKEAHPPPRTLNEQSQQRYELAHPLHEAFQKVGISGLSAPELQLWTSAQYCRATAASSGTAHKKQQQQLGNKAHRETWRTFNEASLPLRVPKKPTCWGKDYAGRDVGELSLDQFRARFEKRARLTCLLAARGTSAPQSEPELIKEKRRRLEMATLRSELYGELVGSLARDPAWDDVVPIPLNEPVNALAAIAYPDDYAEAISYLRAVMASKEYSPRCLKLTEHIISMNPAHYTVWLYRFSIIKALGLAIPDEIEWLNSVALQHLKNYQIWHHRHLLIDSYYPQIADDKDQVARLAASERDFITTMLAEDTKNYHVWSYRQFLVRRLQAWRDPEERRAVEGLIDDDVRNNSAWSHRFFLVFTDPEQTTAGSHATEADPAVPPAVVDEELAYAKAKIELAPQNQSPWNYLRGVLVKGGRKLASVEEFASGFVADLGDADKEEVRSTHALDLLAEIYAEKGDKDKAVLCLDRLGDKWDRIRKGYWDWRKKTLTAVV</sequence>
<evidence type="ECO:0000259" key="21">
    <source>
        <dbReference type="Pfam" id="PF08544"/>
    </source>
</evidence>
<evidence type="ECO:0000313" key="22">
    <source>
        <dbReference type="Proteomes" id="UP000515153"/>
    </source>
</evidence>
<dbReference type="AlphaFoldDB" id="A0A6P8B6W6"/>
<dbReference type="PROSITE" id="PS00627">
    <property type="entry name" value="GHMP_KINASES_ATP"/>
    <property type="match status" value="1"/>
</dbReference>
<dbReference type="PRINTS" id="PR00959">
    <property type="entry name" value="MEVGALKINASE"/>
</dbReference>
<feature type="domain" description="GHMP kinase N-terminal" evidence="20">
    <location>
        <begin position="173"/>
        <end position="257"/>
    </location>
</feature>
<reference evidence="22 23" key="1">
    <citation type="journal article" date="2019" name="Mol. Biol. Evol.">
        <title>Blast fungal genomes show frequent chromosomal changes, gene gains and losses, and effector gene turnover.</title>
        <authorList>
            <person name="Gomez Luciano L.B."/>
            <person name="Jason Tsai I."/>
            <person name="Chuma I."/>
            <person name="Tosa Y."/>
            <person name="Chen Y.H."/>
            <person name="Li J.Y."/>
            <person name="Li M.Y."/>
            <person name="Jade Lu M.Y."/>
            <person name="Nakayashiki H."/>
            <person name="Li W.H."/>
        </authorList>
    </citation>
    <scope>NUCLEOTIDE SEQUENCE [LARGE SCALE GENOMIC DNA]</scope>
    <source>
        <strain evidence="22 23">NI907</strain>
    </source>
</reference>
<evidence type="ECO:0000256" key="8">
    <source>
        <dbReference type="ARBA" id="ARBA00022741"/>
    </source>
</evidence>
<dbReference type="InterPro" id="IPR013750">
    <property type="entry name" value="GHMP_kinase_C_dom"/>
</dbReference>
<comment type="pathway">
    <text evidence="18">Isoprenoid biosynthesis; isopentenyl diphosphate biosynthesis via mevalonate pathway; isopentenyl diphosphate from (R)-mevalonate: step 1/3.</text>
</comment>
<name>A0A6P8B6W6_PYRGI</name>
<evidence type="ECO:0000313" key="23">
    <source>
        <dbReference type="RefSeq" id="XP_030982905.1"/>
    </source>
</evidence>
<dbReference type="InterPro" id="IPR036554">
    <property type="entry name" value="GHMP_kinase_C_sf"/>
</dbReference>
<keyword evidence="16" id="KW-0753">Steroid metabolism</keyword>
<dbReference type="InterPro" id="IPR006205">
    <property type="entry name" value="Mev_gal_kin"/>
</dbReference>
<dbReference type="GeneID" id="41960968"/>
<dbReference type="GO" id="GO:0004496">
    <property type="term" value="F:mevalonate kinase activity"/>
    <property type="evidence" value="ECO:0007669"/>
    <property type="project" value="UniProtKB-EC"/>
</dbReference>
<dbReference type="GO" id="GO:0005829">
    <property type="term" value="C:cytosol"/>
    <property type="evidence" value="ECO:0007669"/>
    <property type="project" value="TreeGrafter"/>
</dbReference>
<keyword evidence="8" id="KW-0547">Nucleotide-binding</keyword>
<dbReference type="GO" id="GO:0008318">
    <property type="term" value="F:protein prenyltransferase activity"/>
    <property type="evidence" value="ECO:0007669"/>
    <property type="project" value="InterPro"/>
</dbReference>
<keyword evidence="9" id="KW-0418">Kinase</keyword>
<organism evidence="22 23">
    <name type="scientific">Pyricularia grisea</name>
    <name type="common">Crabgrass-specific blast fungus</name>
    <name type="synonym">Magnaporthe grisea</name>
    <dbReference type="NCBI Taxonomy" id="148305"/>
    <lineage>
        <taxon>Eukaryota</taxon>
        <taxon>Fungi</taxon>
        <taxon>Dikarya</taxon>
        <taxon>Ascomycota</taxon>
        <taxon>Pezizomycotina</taxon>
        <taxon>Sordariomycetes</taxon>
        <taxon>Sordariomycetidae</taxon>
        <taxon>Magnaporthales</taxon>
        <taxon>Pyriculariaceae</taxon>
        <taxon>Pyricularia</taxon>
    </lineage>
</organism>
<dbReference type="FunFam" id="3.30.70.890:FF:000003">
    <property type="entry name" value="Mevalonate kinase"/>
    <property type="match status" value="1"/>
</dbReference>
<comment type="catalytic activity">
    <reaction evidence="17">
        <text>(R)-mevalonate + ATP = (R)-5-phosphomevalonate + ADP + H(+)</text>
        <dbReference type="Rhea" id="RHEA:17065"/>
        <dbReference type="ChEBI" id="CHEBI:15378"/>
        <dbReference type="ChEBI" id="CHEBI:30616"/>
        <dbReference type="ChEBI" id="CHEBI:36464"/>
        <dbReference type="ChEBI" id="CHEBI:58146"/>
        <dbReference type="ChEBI" id="CHEBI:456216"/>
        <dbReference type="EC" id="2.7.1.36"/>
    </reaction>
    <physiologicalReaction direction="left-to-right" evidence="17">
        <dbReference type="Rhea" id="RHEA:17066"/>
    </physiologicalReaction>
</comment>
<evidence type="ECO:0000256" key="14">
    <source>
        <dbReference type="ARBA" id="ARBA00023098"/>
    </source>
</evidence>
<reference evidence="23" key="3">
    <citation type="submission" date="2025-08" db="UniProtKB">
        <authorList>
            <consortium name="RefSeq"/>
        </authorList>
    </citation>
    <scope>IDENTIFICATION</scope>
    <source>
        <strain evidence="23">NI907</strain>
    </source>
</reference>
<dbReference type="UniPathway" id="UPA00057">
    <property type="reaction ID" value="UER00098"/>
</dbReference>
<keyword evidence="5" id="KW-0444">Lipid biosynthesis</keyword>
<evidence type="ECO:0000256" key="13">
    <source>
        <dbReference type="ARBA" id="ARBA00023011"/>
    </source>
</evidence>
<dbReference type="PANTHER" id="PTHR43290:SF2">
    <property type="entry name" value="MEVALONATE KINASE"/>
    <property type="match status" value="1"/>
</dbReference>
<dbReference type="InterPro" id="IPR006204">
    <property type="entry name" value="GHMP_kinase_N_dom"/>
</dbReference>
<comment type="similarity">
    <text evidence="2">Belongs to the GHMP kinase family. Mevalonate kinase subfamily.</text>
</comment>
<evidence type="ECO:0000256" key="4">
    <source>
        <dbReference type="ARBA" id="ARBA00022490"/>
    </source>
</evidence>
<dbReference type="InterPro" id="IPR002088">
    <property type="entry name" value="Prenyl_trans_a"/>
</dbReference>
<evidence type="ECO:0000256" key="9">
    <source>
        <dbReference type="ARBA" id="ARBA00022777"/>
    </source>
</evidence>
<evidence type="ECO:0000256" key="16">
    <source>
        <dbReference type="ARBA" id="ARBA00023221"/>
    </source>
</evidence>
<evidence type="ECO:0000256" key="19">
    <source>
        <dbReference type="ARBA" id="ARBA00084043"/>
    </source>
</evidence>
<evidence type="ECO:0000256" key="6">
    <source>
        <dbReference type="ARBA" id="ARBA00022679"/>
    </source>
</evidence>
<evidence type="ECO:0000256" key="5">
    <source>
        <dbReference type="ARBA" id="ARBA00022516"/>
    </source>
</evidence>
<evidence type="ECO:0000256" key="1">
    <source>
        <dbReference type="ARBA" id="ARBA00004496"/>
    </source>
</evidence>
<evidence type="ECO:0000256" key="3">
    <source>
        <dbReference type="ARBA" id="ARBA00012103"/>
    </source>
</evidence>
<evidence type="ECO:0000256" key="11">
    <source>
        <dbReference type="ARBA" id="ARBA00022842"/>
    </source>
</evidence>
<keyword evidence="22" id="KW-1185">Reference proteome</keyword>
<evidence type="ECO:0000256" key="17">
    <source>
        <dbReference type="ARBA" id="ARBA00029310"/>
    </source>
</evidence>
<accession>A0A6P8B6W6</accession>
<evidence type="ECO:0000259" key="20">
    <source>
        <dbReference type="Pfam" id="PF00288"/>
    </source>
</evidence>
<keyword evidence="15" id="KW-1207">Sterol metabolism</keyword>
<dbReference type="Gene3D" id="3.30.230.10">
    <property type="match status" value="1"/>
</dbReference>
<dbReference type="GO" id="GO:0046872">
    <property type="term" value="F:metal ion binding"/>
    <property type="evidence" value="ECO:0007669"/>
    <property type="project" value="UniProtKB-KW"/>
</dbReference>
<dbReference type="KEGG" id="pgri:PgNI_06030"/>
<dbReference type="InterPro" id="IPR020568">
    <property type="entry name" value="Ribosomal_Su5_D2-typ_SF"/>
</dbReference>
<dbReference type="Pfam" id="PF08544">
    <property type="entry name" value="GHMP_kinases_C"/>
    <property type="match status" value="1"/>
</dbReference>